<feature type="region of interest" description="Disordered" evidence="1">
    <location>
        <begin position="55"/>
        <end position="80"/>
    </location>
</feature>
<feature type="transmembrane region" description="Helical" evidence="2">
    <location>
        <begin position="28"/>
        <end position="48"/>
    </location>
</feature>
<organism evidence="3">
    <name type="scientific">Pseudarthrobacter sulfonivorans</name>
    <dbReference type="NCBI Taxonomy" id="121292"/>
    <lineage>
        <taxon>Bacteria</taxon>
        <taxon>Bacillati</taxon>
        <taxon>Actinomycetota</taxon>
        <taxon>Actinomycetes</taxon>
        <taxon>Micrococcales</taxon>
        <taxon>Micrococcaceae</taxon>
        <taxon>Pseudarthrobacter</taxon>
    </lineage>
</organism>
<gene>
    <name evidence="3" type="ORF">AU252_00995</name>
</gene>
<reference evidence="3 4" key="1">
    <citation type="submission" date="2015-12" db="EMBL/GenBank/DDBJ databases">
        <authorList>
            <person name="Shamseldin A."/>
            <person name="Moawad H."/>
            <person name="Abd El-Rahim W.M."/>
            <person name="Sadowsky M.J."/>
        </authorList>
    </citation>
    <scope>NUCLEOTIDE SEQUENCE [LARGE SCALE GENOMIC DNA]</scope>
    <source>
        <strain evidence="3 4">Ar51</strain>
    </source>
</reference>
<dbReference type="AlphaFoldDB" id="A0A0U3PCE7"/>
<dbReference type="KEGG" id="psul:AU252_00995"/>
<evidence type="ECO:0000313" key="3">
    <source>
        <dbReference type="EMBL" id="ALV39912.1"/>
    </source>
</evidence>
<keyword evidence="2" id="KW-0472">Membrane</keyword>
<evidence type="ECO:0000256" key="1">
    <source>
        <dbReference type="SAM" id="MobiDB-lite"/>
    </source>
</evidence>
<protein>
    <submittedName>
        <fullName evidence="3">Uncharacterized protein</fullName>
    </submittedName>
</protein>
<accession>A0A0U3PCE7</accession>
<keyword evidence="2" id="KW-1133">Transmembrane helix</keyword>
<evidence type="ECO:0000313" key="4">
    <source>
        <dbReference type="Proteomes" id="UP000065151"/>
    </source>
</evidence>
<evidence type="ECO:0000256" key="2">
    <source>
        <dbReference type="SAM" id="Phobius"/>
    </source>
</evidence>
<proteinExistence type="predicted"/>
<sequence length="80" mass="8305">MKRVAPKAAAEVTNRGPVQAGLPASRKWWLIAGLVAMVAAGVGVWRSLRTAAEEPMSSTPVQDPGGADFEGDADLTAGRM</sequence>
<name>A0A0U3PCE7_9MICC</name>
<keyword evidence="2" id="KW-0812">Transmembrane</keyword>
<dbReference type="EMBL" id="CP013747">
    <property type="protein sequence ID" value="ALV39912.1"/>
    <property type="molecule type" value="Genomic_DNA"/>
</dbReference>
<dbReference type="Proteomes" id="UP000065151">
    <property type="component" value="Chromosome"/>
</dbReference>